<organism evidence="1">
    <name type="scientific">viral metagenome</name>
    <dbReference type="NCBI Taxonomy" id="1070528"/>
    <lineage>
        <taxon>unclassified sequences</taxon>
        <taxon>metagenomes</taxon>
        <taxon>organismal metagenomes</taxon>
    </lineage>
</organism>
<evidence type="ECO:0000313" key="1">
    <source>
        <dbReference type="EMBL" id="QJA58693.1"/>
    </source>
</evidence>
<accession>A0A6M3IML8</accession>
<dbReference type="AlphaFoldDB" id="A0A6M3IML8"/>
<protein>
    <submittedName>
        <fullName evidence="1">Uncharacterized protein</fullName>
    </submittedName>
</protein>
<gene>
    <name evidence="1" type="ORF">MM415B01418_0017</name>
</gene>
<name>A0A6M3IML8_9ZZZZ</name>
<proteinExistence type="predicted"/>
<sequence>MGDTLQPDVFESSTVTAAKKHRCCECLADIQKGEQYQSVRGLWDGLWSTHRTCTTCADFRERVEAKHYIGPDEGPAFGYLREWCHDADIEWEGGTP</sequence>
<reference evidence="1" key="1">
    <citation type="submission" date="2020-03" db="EMBL/GenBank/DDBJ databases">
        <title>The deep terrestrial virosphere.</title>
        <authorList>
            <person name="Holmfeldt K."/>
            <person name="Nilsson E."/>
            <person name="Simone D."/>
            <person name="Lopez-Fernandez M."/>
            <person name="Wu X."/>
            <person name="de Brujin I."/>
            <person name="Lundin D."/>
            <person name="Andersson A."/>
            <person name="Bertilsson S."/>
            <person name="Dopson M."/>
        </authorList>
    </citation>
    <scope>NUCLEOTIDE SEQUENCE</scope>
    <source>
        <strain evidence="1">MM415B01418</strain>
    </source>
</reference>
<dbReference type="EMBL" id="MT141335">
    <property type="protein sequence ID" value="QJA58693.1"/>
    <property type="molecule type" value="Genomic_DNA"/>
</dbReference>